<dbReference type="PANTHER" id="PTHR11061">
    <property type="entry name" value="RNA M5U METHYLTRANSFERASE"/>
    <property type="match status" value="1"/>
</dbReference>
<dbReference type="Gene3D" id="3.40.50.150">
    <property type="entry name" value="Vaccinia Virus protein VP39"/>
    <property type="match status" value="1"/>
</dbReference>
<dbReference type="InterPro" id="IPR002792">
    <property type="entry name" value="TRAM_dom"/>
</dbReference>
<keyword evidence="4 6" id="KW-0949">S-adenosyl-L-methionine</keyword>
<dbReference type="EC" id="2.1.1.190" evidence="9"/>
<name>A0A380MMQ0_9GAMM</name>
<dbReference type="FunFam" id="2.40.50.140:FF:000097">
    <property type="entry name" value="23S rRNA (uracil(1939)-C(5))-methyltransferase RlmD"/>
    <property type="match status" value="1"/>
</dbReference>
<dbReference type="Gene3D" id="2.40.50.140">
    <property type="entry name" value="Nucleic acid-binding proteins"/>
    <property type="match status" value="1"/>
</dbReference>
<dbReference type="PROSITE" id="PS50926">
    <property type="entry name" value="TRAM"/>
    <property type="match status" value="1"/>
</dbReference>
<dbReference type="EMBL" id="UHIC01000001">
    <property type="protein sequence ID" value="SUO93528.1"/>
    <property type="molecule type" value="Genomic_DNA"/>
</dbReference>
<accession>A0A380MMQ0</accession>
<feature type="active site" evidence="7">
    <location>
        <position position="378"/>
    </location>
</feature>
<feature type="binding site" evidence="6">
    <location>
        <position position="351"/>
    </location>
    <ligand>
        <name>S-adenosyl-L-methionine</name>
        <dbReference type="ChEBI" id="CHEBI:59789"/>
    </ligand>
</feature>
<organism evidence="9 10">
    <name type="scientific">Suttonella ornithocola</name>
    <dbReference type="NCBI Taxonomy" id="279832"/>
    <lineage>
        <taxon>Bacteria</taxon>
        <taxon>Pseudomonadati</taxon>
        <taxon>Pseudomonadota</taxon>
        <taxon>Gammaproteobacteria</taxon>
        <taxon>Cardiobacteriales</taxon>
        <taxon>Cardiobacteriaceae</taxon>
        <taxon>Suttonella</taxon>
    </lineage>
</organism>
<evidence type="ECO:0000256" key="2">
    <source>
        <dbReference type="ARBA" id="ARBA00022603"/>
    </source>
</evidence>
<dbReference type="InterPro" id="IPR010280">
    <property type="entry name" value="U5_MeTrfase_fam"/>
</dbReference>
<dbReference type="InterPro" id="IPR012340">
    <property type="entry name" value="NA-bd_OB-fold"/>
</dbReference>
<reference evidence="9 10" key="1">
    <citation type="submission" date="2018-06" db="EMBL/GenBank/DDBJ databases">
        <authorList>
            <consortium name="Pathogen Informatics"/>
            <person name="Doyle S."/>
        </authorList>
    </citation>
    <scope>NUCLEOTIDE SEQUENCE [LARGE SCALE GENOMIC DNA]</scope>
    <source>
        <strain evidence="9 10">NCTC13337</strain>
    </source>
</reference>
<dbReference type="InterPro" id="IPR030390">
    <property type="entry name" value="MeTrfase_TrmA_AS"/>
</dbReference>
<dbReference type="Gene3D" id="2.40.50.1070">
    <property type="match status" value="1"/>
</dbReference>
<dbReference type="AlphaFoldDB" id="A0A380MMQ0"/>
<dbReference type="PANTHER" id="PTHR11061:SF49">
    <property type="entry name" value="23S RRNA (URACIL(1939)-C(5))-METHYLTRANSFERASE RLMD"/>
    <property type="match status" value="1"/>
</dbReference>
<gene>
    <name evidence="9" type="primary">rlmD</name>
    <name evidence="9" type="ORF">NCTC13337_00283</name>
</gene>
<dbReference type="Pfam" id="PF01938">
    <property type="entry name" value="TRAM"/>
    <property type="match status" value="1"/>
</dbReference>
<dbReference type="GO" id="GO:0070475">
    <property type="term" value="P:rRNA base methylation"/>
    <property type="evidence" value="ECO:0007669"/>
    <property type="project" value="TreeGrafter"/>
</dbReference>
<keyword evidence="1" id="KW-0479">Metal-binding</keyword>
<sequence>MTAVTISALDFRGRGIARLDGQVIFIEGALPGETVTFREINKKKRFVEASVNRIIDASEYRTEPACPYYEKCGGCALQHVEADEEVVLKIELWKEQLRRIGKVEEQNLLSPIVGDAWRYRVRSRLAVSYEGDIISVGFRARRSHDVIDIKDCLILAYPLAAALPSLSDLLAKLLPLKVTALSLHKGEQTCALAIACDKNLPLEILKDWVLSQKENWQVWVNHQCIIGEEKDLFYDLAEFDVRVNFTPDDFTQVNPTVNHQLVSQAVEWIQPQKEKEIVDFFAGLGNFSLPFARLGAKVYSLEGVQEMVKRGELIAQKNHLKHLIETARVDLFAISGKAIKVWQTKEVWFVDPPRAGAQALMQTLVKSKKPSKIVYVSCDSATLARDAKLLNNAGFQLKSARVANMFARSAHIESISLFER</sequence>
<dbReference type="Pfam" id="PF05958">
    <property type="entry name" value="tRNA_U5-meth_tr"/>
    <property type="match status" value="1"/>
</dbReference>
<dbReference type="GO" id="GO:0051539">
    <property type="term" value="F:4 iron, 4 sulfur cluster binding"/>
    <property type="evidence" value="ECO:0007669"/>
    <property type="project" value="UniProtKB-KW"/>
</dbReference>
<protein>
    <submittedName>
        <fullName evidence="9">23S rRNA (Uracil(1939)-C(5))-methyltransferase RlmD</fullName>
        <ecNumber evidence="9">2.1.1.190</ecNumber>
    </submittedName>
</protein>
<evidence type="ECO:0000259" key="8">
    <source>
        <dbReference type="PROSITE" id="PS50926"/>
    </source>
</evidence>
<dbReference type="GO" id="GO:0070041">
    <property type="term" value="F:rRNA (uridine-C5-)-methyltransferase activity"/>
    <property type="evidence" value="ECO:0007669"/>
    <property type="project" value="TreeGrafter"/>
</dbReference>
<evidence type="ECO:0000256" key="4">
    <source>
        <dbReference type="ARBA" id="ARBA00022691"/>
    </source>
</evidence>
<feature type="domain" description="TRAM" evidence="8">
    <location>
        <begin position="1"/>
        <end position="53"/>
    </location>
</feature>
<evidence type="ECO:0000256" key="5">
    <source>
        <dbReference type="ARBA" id="ARBA00023014"/>
    </source>
</evidence>
<evidence type="ECO:0000256" key="3">
    <source>
        <dbReference type="ARBA" id="ARBA00022679"/>
    </source>
</evidence>
<feature type="binding site" evidence="6">
    <location>
        <position position="281"/>
    </location>
    <ligand>
        <name>S-adenosyl-L-methionine</name>
        <dbReference type="ChEBI" id="CHEBI:59789"/>
    </ligand>
</feature>
<dbReference type="PROSITE" id="PS51687">
    <property type="entry name" value="SAM_MT_RNA_M5U"/>
    <property type="match status" value="1"/>
</dbReference>
<keyword evidence="2 6" id="KW-0489">Methyltransferase</keyword>
<evidence type="ECO:0000256" key="6">
    <source>
        <dbReference type="PROSITE-ProRule" id="PRU01024"/>
    </source>
</evidence>
<feature type="active site" description="Nucleophile" evidence="6">
    <location>
        <position position="378"/>
    </location>
</feature>
<evidence type="ECO:0000256" key="1">
    <source>
        <dbReference type="ARBA" id="ARBA00022485"/>
    </source>
</evidence>
<dbReference type="SUPFAM" id="SSF53335">
    <property type="entry name" value="S-adenosyl-L-methionine-dependent methyltransferases"/>
    <property type="match status" value="1"/>
</dbReference>
<keyword evidence="10" id="KW-1185">Reference proteome</keyword>
<comment type="similarity">
    <text evidence="6">Belongs to the class I-like SAM-binding methyltransferase superfamily. RNA M5U methyltransferase family.</text>
</comment>
<evidence type="ECO:0000256" key="7">
    <source>
        <dbReference type="PROSITE-ProRule" id="PRU10015"/>
    </source>
</evidence>
<evidence type="ECO:0000313" key="9">
    <source>
        <dbReference type="EMBL" id="SUO93528.1"/>
    </source>
</evidence>
<dbReference type="InterPro" id="IPR029063">
    <property type="entry name" value="SAM-dependent_MTases_sf"/>
</dbReference>
<keyword evidence="1" id="KW-0004">4Fe-4S</keyword>
<dbReference type="Proteomes" id="UP000254601">
    <property type="component" value="Unassembled WGS sequence"/>
</dbReference>
<evidence type="ECO:0000313" key="10">
    <source>
        <dbReference type="Proteomes" id="UP000254601"/>
    </source>
</evidence>
<feature type="binding site" evidence="6">
    <location>
        <position position="302"/>
    </location>
    <ligand>
        <name>S-adenosyl-L-methionine</name>
        <dbReference type="ChEBI" id="CHEBI:59789"/>
    </ligand>
</feature>
<dbReference type="SUPFAM" id="SSF50249">
    <property type="entry name" value="Nucleic acid-binding proteins"/>
    <property type="match status" value="1"/>
</dbReference>
<proteinExistence type="inferred from homology"/>
<feature type="binding site" evidence="6">
    <location>
        <position position="252"/>
    </location>
    <ligand>
        <name>S-adenosyl-L-methionine</name>
        <dbReference type="ChEBI" id="CHEBI:59789"/>
    </ligand>
</feature>
<dbReference type="OrthoDB" id="9804590at2"/>
<keyword evidence="5" id="KW-0411">Iron-sulfur</keyword>
<keyword evidence="1" id="KW-0408">Iron</keyword>
<dbReference type="RefSeq" id="WP_072576063.1">
    <property type="nucleotide sequence ID" value="NZ_LWHB01000048.1"/>
</dbReference>
<dbReference type="PROSITE" id="PS01230">
    <property type="entry name" value="TRMA_1"/>
    <property type="match status" value="1"/>
</dbReference>
<keyword evidence="3 6" id="KW-0808">Transferase</keyword>